<dbReference type="Proteomes" id="UP001558474">
    <property type="component" value="Unassembled WGS sequence"/>
</dbReference>
<protein>
    <submittedName>
        <fullName evidence="1">Uncharacterized protein</fullName>
    </submittedName>
</protein>
<dbReference type="RefSeq" id="WP_368574811.1">
    <property type="nucleotide sequence ID" value="NZ_JBDLOU010000200.1"/>
</dbReference>
<proteinExistence type="predicted"/>
<gene>
    <name evidence="1" type="ORF">ABFW12_35150</name>
</gene>
<dbReference type="EMBL" id="JBDLOU010000200">
    <property type="protein sequence ID" value="MEX3743483.1"/>
    <property type="molecule type" value="Genomic_DNA"/>
</dbReference>
<organism evidence="1 2">
    <name type="scientific">Mycolicibacterium porcinum</name>
    <dbReference type="NCBI Taxonomy" id="39693"/>
    <lineage>
        <taxon>Bacteria</taxon>
        <taxon>Bacillati</taxon>
        <taxon>Actinomycetota</taxon>
        <taxon>Actinomycetes</taxon>
        <taxon>Mycobacteriales</taxon>
        <taxon>Mycobacteriaceae</taxon>
        <taxon>Mycolicibacterium</taxon>
    </lineage>
</organism>
<reference evidence="1 2" key="1">
    <citation type="submission" date="2024-04" db="EMBL/GenBank/DDBJ databases">
        <title>Genomic Markers of Mycobacteria.</title>
        <authorList>
            <person name="Soliman M.S."/>
            <person name="Elkholy A."/>
            <person name="Soliman N.S."/>
            <person name="Abbas A."/>
            <person name="Khayrat S."/>
            <person name="Shawky S."/>
        </authorList>
    </citation>
    <scope>NUCLEOTIDE SEQUENCE [LARGE SCALE GENOMIC DNA]</scope>
    <source>
        <strain evidence="1 2">Egy-CU-AM5</strain>
    </source>
</reference>
<name>A0ABV3VQ27_9MYCO</name>
<comment type="caution">
    <text evidence="1">The sequence shown here is derived from an EMBL/GenBank/DDBJ whole genome shotgun (WGS) entry which is preliminary data.</text>
</comment>
<sequence length="107" mass="11254">MSNTTATLGADDIDTGCPVCGNNGCPDCGEPDRSTMYDRTTTATLAQARTDIHAAVAAHDDPARRRQCAQSARDNATTVLLAGDATDDELRHAHYYLDDAAGILATT</sequence>
<evidence type="ECO:0000313" key="1">
    <source>
        <dbReference type="EMBL" id="MEX3743483.1"/>
    </source>
</evidence>
<evidence type="ECO:0000313" key="2">
    <source>
        <dbReference type="Proteomes" id="UP001558474"/>
    </source>
</evidence>
<accession>A0ABV3VQ27</accession>
<keyword evidence="2" id="KW-1185">Reference proteome</keyword>